<feature type="disulfide bond" evidence="6">
    <location>
        <begin position="158"/>
        <end position="186"/>
    </location>
</feature>
<dbReference type="Pfam" id="PF00335">
    <property type="entry name" value="Tetraspanin"/>
    <property type="match status" value="1"/>
</dbReference>
<comment type="subcellular location">
    <subcellularLocation>
        <location evidence="1 7">Membrane</location>
        <topology evidence="1 7">Multi-pass membrane protein</topology>
    </subcellularLocation>
</comment>
<keyword evidence="3 7" id="KW-0812">Transmembrane</keyword>
<dbReference type="OrthoDB" id="2014092at2759"/>
<evidence type="ECO:0000313" key="9">
    <source>
        <dbReference type="Proteomes" id="UP000494163"/>
    </source>
</evidence>
<dbReference type="PANTHER" id="PTHR19282:SF431">
    <property type="entry name" value="TETRASPANIN 26A, ISOFORM B-RELATED"/>
    <property type="match status" value="1"/>
</dbReference>
<feature type="transmembrane region" description="Helical" evidence="7">
    <location>
        <begin position="91"/>
        <end position="117"/>
    </location>
</feature>
<keyword evidence="6" id="KW-1015">Disulfide bond</keyword>
<evidence type="ECO:0000256" key="2">
    <source>
        <dbReference type="ARBA" id="ARBA00006840"/>
    </source>
</evidence>
<protein>
    <recommendedName>
        <fullName evidence="7">Tetraspanin</fullName>
    </recommendedName>
</protein>
<dbReference type="Gene3D" id="1.10.1450.10">
    <property type="entry name" value="Tetraspanin"/>
    <property type="match status" value="1"/>
</dbReference>
<sequence>MPAVRKYRRETSEISCCLKYLLFTSNVIIFMVGLLVLAVGIWAWTEKDMFRNIGKLTFIALDPAFVLILLGAITFFLGFMGSVGALRENTCLLGAFAIALSVLLLTEIGLVGLAFVLKDKGWIKDQATEGLRAFIKHYREDPDQQNLIDWIQEDWLQCCGIDGPKDWDSNNYFNCSSVAIGSREACGVPFSCCRRRPQEVIKNKQCGYDVRKEGYAMELSKIIYEKGCVQAGEEWIEHNLILISTGVIGVMFFQILGICFTQNLRTDIYQQKSKWH</sequence>
<feature type="transmembrane region" description="Helical" evidence="7">
    <location>
        <begin position="240"/>
        <end position="264"/>
    </location>
</feature>
<keyword evidence="9" id="KW-1185">Reference proteome</keyword>
<feature type="transmembrane region" description="Helical" evidence="7">
    <location>
        <begin position="20"/>
        <end position="44"/>
    </location>
</feature>
<dbReference type="PANTHER" id="PTHR19282">
    <property type="entry name" value="TETRASPANIN"/>
    <property type="match status" value="1"/>
</dbReference>
<dbReference type="FunFam" id="1.10.1450.10:FF:000023">
    <property type="entry name" value="Tetraspanin"/>
    <property type="match status" value="1"/>
</dbReference>
<accession>A0A0M5IWA0</accession>
<organism evidence="8 9">
    <name type="scientific">Drosophila busckii</name>
    <name type="common">Fruit fly</name>
    <dbReference type="NCBI Taxonomy" id="30019"/>
    <lineage>
        <taxon>Eukaryota</taxon>
        <taxon>Metazoa</taxon>
        <taxon>Ecdysozoa</taxon>
        <taxon>Arthropoda</taxon>
        <taxon>Hexapoda</taxon>
        <taxon>Insecta</taxon>
        <taxon>Pterygota</taxon>
        <taxon>Neoptera</taxon>
        <taxon>Endopterygota</taxon>
        <taxon>Diptera</taxon>
        <taxon>Brachycera</taxon>
        <taxon>Muscomorpha</taxon>
        <taxon>Ephydroidea</taxon>
        <taxon>Drosophilidae</taxon>
        <taxon>Drosophila</taxon>
    </lineage>
</organism>
<evidence type="ECO:0000256" key="5">
    <source>
        <dbReference type="ARBA" id="ARBA00023136"/>
    </source>
</evidence>
<dbReference type="OMA" id="DPMYGFI"/>
<name>A0A0M5IWA0_DROBS</name>
<dbReference type="PRINTS" id="PR00259">
    <property type="entry name" value="TMFOUR"/>
</dbReference>
<evidence type="ECO:0000256" key="1">
    <source>
        <dbReference type="ARBA" id="ARBA00004141"/>
    </source>
</evidence>
<dbReference type="PIRSF" id="PIRSF002419">
    <property type="entry name" value="Tetraspanin"/>
    <property type="match status" value="1"/>
</dbReference>
<dbReference type="GO" id="GO:0005886">
    <property type="term" value="C:plasma membrane"/>
    <property type="evidence" value="ECO:0007669"/>
    <property type="project" value="TreeGrafter"/>
</dbReference>
<keyword evidence="4 7" id="KW-1133">Transmembrane helix</keyword>
<dbReference type="SUPFAM" id="SSF48652">
    <property type="entry name" value="Tetraspanin"/>
    <property type="match status" value="1"/>
</dbReference>
<dbReference type="CDD" id="cd03159">
    <property type="entry name" value="TM4SF9_like_LEL"/>
    <property type="match status" value="1"/>
</dbReference>
<evidence type="ECO:0000256" key="7">
    <source>
        <dbReference type="RuleBase" id="RU361218"/>
    </source>
</evidence>
<reference evidence="8 9" key="1">
    <citation type="submission" date="2015-08" db="EMBL/GenBank/DDBJ databases">
        <title>Ancestral chromatin configuration constrains chromatin evolution on differentiating sex chromosomes in Drosophila.</title>
        <authorList>
            <person name="Zhou Q."/>
            <person name="Bachtrog D."/>
        </authorList>
    </citation>
    <scope>NUCLEOTIDE SEQUENCE [LARGE SCALE GENOMIC DNA]</scope>
    <source>
        <tissue evidence="8">Whole larvae</tissue>
    </source>
</reference>
<dbReference type="InterPro" id="IPR000301">
    <property type="entry name" value="Tetraspanin_animals"/>
</dbReference>
<dbReference type="InterPro" id="IPR008952">
    <property type="entry name" value="Tetraspanin_EC2_sf"/>
</dbReference>
<evidence type="ECO:0000313" key="8">
    <source>
        <dbReference type="EMBL" id="ALC38768.1"/>
    </source>
</evidence>
<comment type="similarity">
    <text evidence="2 7">Belongs to the tetraspanin (TM4SF) family.</text>
</comment>
<dbReference type="InterPro" id="IPR018499">
    <property type="entry name" value="Tetraspanin/Peripherin"/>
</dbReference>
<evidence type="ECO:0000256" key="4">
    <source>
        <dbReference type="ARBA" id="ARBA00022989"/>
    </source>
</evidence>
<dbReference type="EMBL" id="CP012523">
    <property type="protein sequence ID" value="ALC38768.1"/>
    <property type="molecule type" value="Genomic_DNA"/>
</dbReference>
<evidence type="ECO:0000256" key="6">
    <source>
        <dbReference type="PIRSR" id="PIRSR002419-1"/>
    </source>
</evidence>
<dbReference type="AlphaFoldDB" id="A0A0M5IWA0"/>
<dbReference type="Proteomes" id="UP000494163">
    <property type="component" value="Chromosome 2L"/>
</dbReference>
<evidence type="ECO:0000256" key="3">
    <source>
        <dbReference type="ARBA" id="ARBA00022692"/>
    </source>
</evidence>
<feature type="transmembrane region" description="Helical" evidence="7">
    <location>
        <begin position="56"/>
        <end position="79"/>
    </location>
</feature>
<keyword evidence="5 7" id="KW-0472">Membrane</keyword>
<dbReference type="STRING" id="30019.A0A0M5IWA0"/>
<gene>
    <name evidence="8" type="ORF">Dbus_chr2Lg853</name>
</gene>
<proteinExistence type="inferred from homology"/>
<feature type="disulfide bond" evidence="6">
    <location>
        <begin position="159"/>
        <end position="175"/>
    </location>
</feature>